<feature type="transmembrane region" description="Helical" evidence="1">
    <location>
        <begin position="64"/>
        <end position="86"/>
    </location>
</feature>
<dbReference type="OrthoDB" id="3235960at2759"/>
<dbReference type="Pfam" id="PF20153">
    <property type="entry name" value="DUF6535"/>
    <property type="match status" value="1"/>
</dbReference>
<dbReference type="VEuPathDB" id="FungiDB:BD410DRAFT_713156"/>
<keyword evidence="1" id="KW-0472">Membrane</keyword>
<evidence type="ECO:0000256" key="1">
    <source>
        <dbReference type="SAM" id="Phobius"/>
    </source>
</evidence>
<protein>
    <recommendedName>
        <fullName evidence="2">DUF6535 domain-containing protein</fullName>
    </recommendedName>
</protein>
<name>A0A4Y7QKE4_9AGAM</name>
<dbReference type="AlphaFoldDB" id="A0A4Y7QKE4"/>
<feature type="transmembrane region" description="Helical" evidence="1">
    <location>
        <begin position="129"/>
        <end position="148"/>
    </location>
</feature>
<keyword evidence="1" id="KW-1133">Transmembrane helix</keyword>
<evidence type="ECO:0000313" key="3">
    <source>
        <dbReference type="EMBL" id="TDL27885.1"/>
    </source>
</evidence>
<dbReference type="InterPro" id="IPR045338">
    <property type="entry name" value="DUF6535"/>
</dbReference>
<gene>
    <name evidence="3" type="ORF">BD410DRAFT_713156</name>
</gene>
<reference evidence="3 4" key="1">
    <citation type="submission" date="2018-06" db="EMBL/GenBank/DDBJ databases">
        <title>A transcriptomic atlas of mushroom development highlights an independent origin of complex multicellularity.</title>
        <authorList>
            <consortium name="DOE Joint Genome Institute"/>
            <person name="Krizsan K."/>
            <person name="Almasi E."/>
            <person name="Merenyi Z."/>
            <person name="Sahu N."/>
            <person name="Viragh M."/>
            <person name="Koszo T."/>
            <person name="Mondo S."/>
            <person name="Kiss B."/>
            <person name="Balint B."/>
            <person name="Kues U."/>
            <person name="Barry K."/>
            <person name="Hegedus J.C."/>
            <person name="Henrissat B."/>
            <person name="Johnson J."/>
            <person name="Lipzen A."/>
            <person name="Ohm R."/>
            <person name="Nagy I."/>
            <person name="Pangilinan J."/>
            <person name="Yan J."/>
            <person name="Xiong Y."/>
            <person name="Grigoriev I.V."/>
            <person name="Hibbett D.S."/>
            <person name="Nagy L.G."/>
        </authorList>
    </citation>
    <scope>NUCLEOTIDE SEQUENCE [LARGE SCALE GENOMIC DNA]</scope>
    <source>
        <strain evidence="3 4">SZMC22713</strain>
    </source>
</reference>
<proteinExistence type="predicted"/>
<accession>A0A4Y7QKE4</accession>
<evidence type="ECO:0000259" key="2">
    <source>
        <dbReference type="Pfam" id="PF20153"/>
    </source>
</evidence>
<dbReference type="Proteomes" id="UP000294933">
    <property type="component" value="Unassembled WGS sequence"/>
</dbReference>
<feature type="non-terminal residue" evidence="3">
    <location>
        <position position="252"/>
    </location>
</feature>
<feature type="domain" description="DUF6535" evidence="2">
    <location>
        <begin position="39"/>
        <end position="210"/>
    </location>
</feature>
<keyword evidence="4" id="KW-1185">Reference proteome</keyword>
<feature type="transmembrane region" description="Helical" evidence="1">
    <location>
        <begin position="219"/>
        <end position="242"/>
    </location>
</feature>
<evidence type="ECO:0000313" key="4">
    <source>
        <dbReference type="Proteomes" id="UP000294933"/>
    </source>
</evidence>
<feature type="transmembrane region" description="Helical" evidence="1">
    <location>
        <begin position="193"/>
        <end position="213"/>
    </location>
</feature>
<sequence length="252" mass="28133">MIASGWKTTTAHPCVVGIAKTEFQQTQTAGLEEPGSKIWLSYLELADKYDRDLVHNWRDDMDSLLIFAALFSASVTAFVIESYSYLVQDPGEVAVTVLLHISQQLANGTHSAAARPSFQPASKDVAVNVFWFLSLAFSLTCALAAVLVKQWARQYLRFPRTFSSTSERARARQYIFENMQWWKMDVIVEGIPALLHVSLILFFIGLLLFLRYISVTLATFILCFSAIGGAIYMLLTTAPLVFPGCPYKTPLS</sequence>
<keyword evidence="1" id="KW-0812">Transmembrane</keyword>
<dbReference type="EMBL" id="ML170158">
    <property type="protein sequence ID" value="TDL27885.1"/>
    <property type="molecule type" value="Genomic_DNA"/>
</dbReference>
<organism evidence="3 4">
    <name type="scientific">Rickenella mellea</name>
    <dbReference type="NCBI Taxonomy" id="50990"/>
    <lineage>
        <taxon>Eukaryota</taxon>
        <taxon>Fungi</taxon>
        <taxon>Dikarya</taxon>
        <taxon>Basidiomycota</taxon>
        <taxon>Agaricomycotina</taxon>
        <taxon>Agaricomycetes</taxon>
        <taxon>Hymenochaetales</taxon>
        <taxon>Rickenellaceae</taxon>
        <taxon>Rickenella</taxon>
    </lineage>
</organism>